<dbReference type="RefSeq" id="WP_249996087.1">
    <property type="nucleotide sequence ID" value="NZ_CP116221.1"/>
</dbReference>
<reference evidence="1 2" key="1">
    <citation type="submission" date="2023-01" db="EMBL/GenBank/DDBJ databases">
        <title>Psychroserpens ponticola sp. nov., isolated from seawater.</title>
        <authorList>
            <person name="Kristyanto S."/>
            <person name="Jung J."/>
            <person name="Kim J.M."/>
            <person name="Jeon C.O."/>
        </authorList>
    </citation>
    <scope>NUCLEOTIDE SEQUENCE [LARGE SCALE GENOMIC DNA]</scope>
    <source>
        <strain evidence="1 2">MSW6</strain>
    </source>
</reference>
<organism evidence="1 2">
    <name type="scientific">Psychroserpens ponticola</name>
    <dbReference type="NCBI Taxonomy" id="2932268"/>
    <lineage>
        <taxon>Bacteria</taxon>
        <taxon>Pseudomonadati</taxon>
        <taxon>Bacteroidota</taxon>
        <taxon>Flavobacteriia</taxon>
        <taxon>Flavobacteriales</taxon>
        <taxon>Flavobacteriaceae</taxon>
        <taxon>Psychroserpens</taxon>
    </lineage>
</organism>
<dbReference type="EMBL" id="CP116221">
    <property type="protein sequence ID" value="WCO00738.1"/>
    <property type="molecule type" value="Genomic_DNA"/>
</dbReference>
<dbReference type="Proteomes" id="UP001202717">
    <property type="component" value="Chromosome"/>
</dbReference>
<proteinExistence type="predicted"/>
<evidence type="ECO:0000313" key="2">
    <source>
        <dbReference type="Proteomes" id="UP001202717"/>
    </source>
</evidence>
<evidence type="ECO:0000313" key="1">
    <source>
        <dbReference type="EMBL" id="WCO00738.1"/>
    </source>
</evidence>
<protein>
    <submittedName>
        <fullName evidence="1">Uncharacterized protein</fullName>
    </submittedName>
</protein>
<name>A0ABY7RUU0_9FLAO</name>
<gene>
    <name evidence="1" type="ORF">MUN68_011740</name>
</gene>
<sequence length="53" mass="5676">MKKQASKDQITRKEALTKMGKYAALTAIGSFIILNPKQAQASSPPDPGGNPFE</sequence>
<accession>A0ABY7RUU0</accession>
<keyword evidence="2" id="KW-1185">Reference proteome</keyword>